<feature type="domain" description="Outer membrane protein beta-barrel" evidence="4">
    <location>
        <begin position="377"/>
        <end position="779"/>
    </location>
</feature>
<keyword evidence="2" id="KW-0472">Membrane</keyword>
<evidence type="ECO:0000256" key="1">
    <source>
        <dbReference type="ARBA" id="ARBA00004442"/>
    </source>
</evidence>
<dbReference type="GO" id="GO:0009279">
    <property type="term" value="C:cell outer membrane"/>
    <property type="evidence" value="ECO:0007669"/>
    <property type="project" value="UniProtKB-SubCell"/>
</dbReference>
<dbReference type="EMBL" id="CP042434">
    <property type="protein sequence ID" value="QEC70699.1"/>
    <property type="molecule type" value="Genomic_DNA"/>
</dbReference>
<evidence type="ECO:0000256" key="2">
    <source>
        <dbReference type="ARBA" id="ARBA00023136"/>
    </source>
</evidence>
<dbReference type="AlphaFoldDB" id="A0A5B8VHF0"/>
<dbReference type="PANTHER" id="PTHR40980:SF4">
    <property type="entry name" value="TONB-DEPENDENT RECEPTOR-LIKE BETA-BARREL DOMAIN-CONTAINING PROTEIN"/>
    <property type="match status" value="1"/>
</dbReference>
<evidence type="ECO:0000259" key="4">
    <source>
        <dbReference type="Pfam" id="PF14905"/>
    </source>
</evidence>
<accession>A0A5B8VHF0</accession>
<keyword evidence="3" id="KW-0998">Cell outer membrane</keyword>
<dbReference type="InterPro" id="IPR037066">
    <property type="entry name" value="Plug_dom_sf"/>
</dbReference>
<comment type="subcellular location">
    <subcellularLocation>
        <location evidence="1">Cell outer membrane</location>
    </subcellularLocation>
</comment>
<reference evidence="5 6" key="1">
    <citation type="journal article" date="2017" name="Int. J. Syst. Evol. Microbiol.">
        <title>Arachidicoccus ginsenosidivorans sp. nov., with ginsenoside-converting activity isolated from ginseng cultivating soil.</title>
        <authorList>
            <person name="Siddiqi M.Z."/>
            <person name="Aslam Z."/>
            <person name="Im W.T."/>
        </authorList>
    </citation>
    <scope>NUCLEOTIDE SEQUENCE [LARGE SCALE GENOMIC DNA]</scope>
    <source>
        <strain evidence="5 6">Gsoil 809</strain>
    </source>
</reference>
<keyword evidence="6" id="KW-1185">Reference proteome</keyword>
<evidence type="ECO:0000256" key="3">
    <source>
        <dbReference type="ARBA" id="ARBA00023237"/>
    </source>
</evidence>
<dbReference type="KEGG" id="agi:FSB73_02325"/>
<dbReference type="Pfam" id="PF14905">
    <property type="entry name" value="OMP_b-brl_3"/>
    <property type="match status" value="1"/>
</dbReference>
<dbReference type="Gene3D" id="2.40.170.20">
    <property type="entry name" value="TonB-dependent receptor, beta-barrel domain"/>
    <property type="match status" value="1"/>
</dbReference>
<dbReference type="InterPro" id="IPR008969">
    <property type="entry name" value="CarboxyPept-like_regulatory"/>
</dbReference>
<organism evidence="5 6">
    <name type="scientific">Arachidicoccus ginsenosidivorans</name>
    <dbReference type="NCBI Taxonomy" id="496057"/>
    <lineage>
        <taxon>Bacteria</taxon>
        <taxon>Pseudomonadati</taxon>
        <taxon>Bacteroidota</taxon>
        <taxon>Chitinophagia</taxon>
        <taxon>Chitinophagales</taxon>
        <taxon>Chitinophagaceae</taxon>
        <taxon>Arachidicoccus</taxon>
    </lineage>
</organism>
<gene>
    <name evidence="5" type="ORF">FSB73_02325</name>
</gene>
<dbReference type="InterPro" id="IPR036942">
    <property type="entry name" value="Beta-barrel_TonB_sf"/>
</dbReference>
<dbReference type="SUPFAM" id="SSF56935">
    <property type="entry name" value="Porins"/>
    <property type="match status" value="1"/>
</dbReference>
<sequence length="802" mass="90524">MNIFTRLFLTILTILFLNSQIMAQITVQGHITDDQNKHVSNTAVRLQLLSDTTISSGQNSTNGVFSFTGLKKGLYALKVSKVGYTPSQTYIQLNQDTVINVLLSSYTEQLGQVTVTGKKKAIDQKAGKITFNVGSSVTAQGGNALTTLSKIPGVKITGTDIGLVSKGSVKLMVNDKILEISADNLTNYLSTLAAKDIEKIEVITSPGANYDAAGNAGIIHIITKTNKQEGWSGSMQGSYGRQNTYNNYILNGSVNFKKNKWNAFANVNLNRRKELMGWIIGVDYPTYNWSLNDTGIYRIDDYNATLGVGYQIGKKSQIQMSYHYGYREEGHHLDGHDDVKNYITDNKTGKLDSIIRSYATYNPIAKTNALNLHYTTTLDEKGTTLSADADYFNFFRTDYSNFRGYMQPELKEDGTENAIFSNTAKQNILIYTAKADLTLPTPFATWMFGFKLSDISIYSDALYFNHGTGSPVFDSSKSNIYDYSENTQAVYIQGSKKWADIALNGGVRVEHTTTTGHSILLGKTDQNSYIKLYPSVSFTYQASNNNNFWLEYNRRINRPTFWNLNPYRSMLTAYAYYDGNPALKPEYTTQVELGHSYKQLLYSSIYYHHTTNSFDNLTIGSLDTFLVYRTPLNFLTTTTWGLQERANLTPVQWWDAALQFNLYYTKSTSKLNYVTDQKGWGEYVSIGNTFYFNKKKNFSGAVNFWCQFPEVDHIGTTNTYNSLDLGLLYTTDNKQWTIGLNATDIFKNSCPTYYTQVNGLKQSYEHFQLNRSLVFSLTYQFGRRPKASSQTESGNQEERSRL</sequence>
<keyword evidence="5" id="KW-0675">Receptor</keyword>
<dbReference type="Gene3D" id="2.170.130.10">
    <property type="entry name" value="TonB-dependent receptor, plug domain"/>
    <property type="match status" value="1"/>
</dbReference>
<dbReference type="Gene3D" id="2.60.40.1120">
    <property type="entry name" value="Carboxypeptidase-like, regulatory domain"/>
    <property type="match status" value="1"/>
</dbReference>
<evidence type="ECO:0000313" key="5">
    <source>
        <dbReference type="EMBL" id="QEC70699.1"/>
    </source>
</evidence>
<protein>
    <submittedName>
        <fullName evidence="5">TonB-dependent receptor</fullName>
    </submittedName>
</protein>
<dbReference type="SUPFAM" id="SSF49464">
    <property type="entry name" value="Carboxypeptidase regulatory domain-like"/>
    <property type="match status" value="1"/>
</dbReference>
<dbReference type="PANTHER" id="PTHR40980">
    <property type="entry name" value="PLUG DOMAIN-CONTAINING PROTEIN"/>
    <property type="match status" value="1"/>
</dbReference>
<evidence type="ECO:0000313" key="6">
    <source>
        <dbReference type="Proteomes" id="UP000321291"/>
    </source>
</evidence>
<dbReference type="InterPro" id="IPR041700">
    <property type="entry name" value="OMP_b-brl_3"/>
</dbReference>
<proteinExistence type="predicted"/>
<name>A0A5B8VHF0_9BACT</name>
<dbReference type="Proteomes" id="UP000321291">
    <property type="component" value="Chromosome"/>
</dbReference>
<dbReference type="Pfam" id="PF13620">
    <property type="entry name" value="CarboxypepD_reg"/>
    <property type="match status" value="1"/>
</dbReference>